<keyword evidence="2" id="KW-1185">Reference proteome</keyword>
<dbReference type="InterPro" id="IPR007460">
    <property type="entry name" value="BrnT_toxin"/>
</dbReference>
<dbReference type="AlphaFoldDB" id="A0A840L7N9"/>
<evidence type="ECO:0000313" key="2">
    <source>
        <dbReference type="Proteomes" id="UP000562027"/>
    </source>
</evidence>
<protein>
    <submittedName>
        <fullName evidence="1">Uncharacterized DUF497 family protein</fullName>
    </submittedName>
</protein>
<dbReference type="Gene3D" id="3.10.450.530">
    <property type="entry name" value="Ribonuclease toxin, BrnT, of type II toxin-antitoxin system"/>
    <property type="match status" value="1"/>
</dbReference>
<reference evidence="1 2" key="1">
    <citation type="submission" date="2020-08" db="EMBL/GenBank/DDBJ databases">
        <title>Functional genomics of gut bacteria from endangered species of beetles.</title>
        <authorList>
            <person name="Carlos-Shanley C."/>
        </authorList>
    </citation>
    <scope>NUCLEOTIDE SEQUENCE [LARGE SCALE GENOMIC DNA]</scope>
    <source>
        <strain evidence="1 2">S00239</strain>
    </source>
</reference>
<name>A0A840L7N9_9BURK</name>
<comment type="caution">
    <text evidence="1">The sequence shown here is derived from an EMBL/GenBank/DDBJ whole genome shotgun (WGS) entry which is preliminary data.</text>
</comment>
<dbReference type="Pfam" id="PF04365">
    <property type="entry name" value="BrnT_toxin"/>
    <property type="match status" value="1"/>
</dbReference>
<proteinExistence type="predicted"/>
<sequence>MRYAFDPAKQAANVAKHGIWFGAAEDFEWETAQIEVDGRKNYAETRLNATGLIGTRLFVLTFTLRETAVRLISLRKANQREVHRYVRQAT</sequence>
<gene>
    <name evidence="1" type="ORF">HNP55_000733</name>
</gene>
<dbReference type="RefSeq" id="WP_184296266.1">
    <property type="nucleotide sequence ID" value="NZ_JACHLP010000001.1"/>
</dbReference>
<dbReference type="InterPro" id="IPR038573">
    <property type="entry name" value="BrnT_sf"/>
</dbReference>
<accession>A0A840L7N9</accession>
<dbReference type="EMBL" id="JACHLP010000001">
    <property type="protein sequence ID" value="MBB4842238.1"/>
    <property type="molecule type" value="Genomic_DNA"/>
</dbReference>
<organism evidence="1 2">
    <name type="scientific">Roseateles oligotrophus</name>
    <dbReference type="NCBI Taxonomy" id="1769250"/>
    <lineage>
        <taxon>Bacteria</taxon>
        <taxon>Pseudomonadati</taxon>
        <taxon>Pseudomonadota</taxon>
        <taxon>Betaproteobacteria</taxon>
        <taxon>Burkholderiales</taxon>
        <taxon>Sphaerotilaceae</taxon>
        <taxon>Roseateles</taxon>
    </lineage>
</organism>
<dbReference type="Proteomes" id="UP000562027">
    <property type="component" value="Unassembled WGS sequence"/>
</dbReference>
<evidence type="ECO:0000313" key="1">
    <source>
        <dbReference type="EMBL" id="MBB4842238.1"/>
    </source>
</evidence>